<evidence type="ECO:0000313" key="2">
    <source>
        <dbReference type="EMBL" id="GLH43706.1"/>
    </source>
</evidence>
<dbReference type="EMBL" id="BSCQ01000037">
    <property type="protein sequence ID" value="GLH43706.1"/>
    <property type="molecule type" value="Genomic_DNA"/>
</dbReference>
<sequence>MDTLIPALDSDHLPPPSIKESRPDGLLDPHAARSNLTVGVDFPWQKGDVITIECAGTPGLGSYLSPQIPIGGFARPFQTHIDNLLIAFNFNRTVSFTYTLYRGTETPVVSEPLALFITRINQLDLPRPFIRQAEDDGQGRELKVIDLVDFTLRINAWLLGRRGNPFWLRLKGTNADGSVFEAPYWRTPENKVDDEFNRYGFFEQNFPAAPLQGLANRSVLTLEFMAGLQGSEELSLAEPFAHRNYIVLTESSDAPKILSVRDQDGEVPDGADTRYTRVTLSGSAPGAIDVFDGPVRIDTVDPVAGNWTYNTADLDAGSHAFTVRLADGTGSASSPRRINVVLSNLTLMIAEAPDNITLDPLRAVATFTAVVNDDLLPTDMVFVTVTAAEGTPAAGSHSTTPIAAGTARPIRTVLPVSLVAFSIGKIMNFTFSYIRGSADPVTSRPLRLNVLPIALEHLVAPVITQANGDILDLKDVQAGGSLQFGVWPHISRSQRISLYLEGQSATGAHNLRMWVVTTNMVHAAWVTNGGYVASISANYLRLLKDGSKLSIRFMVNLDQVPNEAAATVFQTREYTIRSIP</sequence>
<evidence type="ECO:0008006" key="4">
    <source>
        <dbReference type="Google" id="ProtNLM"/>
    </source>
</evidence>
<evidence type="ECO:0000256" key="1">
    <source>
        <dbReference type="SAM" id="MobiDB-lite"/>
    </source>
</evidence>
<reference evidence="2" key="2">
    <citation type="submission" date="2022-11" db="EMBL/GenBank/DDBJ databases">
        <title>Draft genome sequencing of Pseudomonas atacamensis RS3R1.</title>
        <authorList>
            <person name="Furuya T."/>
            <person name="Kaneko H."/>
        </authorList>
    </citation>
    <scope>NUCLEOTIDE SEQUENCE</scope>
    <source>
        <strain evidence="2">RS3R-1</strain>
    </source>
</reference>
<reference evidence="2" key="3">
    <citation type="journal article" date="2023" name="J. Biotechnol.">
        <title>Draft Genome Sequences of Endophytic Pseudomonas Strains, Isolated from the Interior of Brassicaceae Plants.</title>
        <authorList>
            <person name="Kaneko H."/>
            <person name="Furuya T."/>
        </authorList>
    </citation>
    <scope>NUCLEOTIDE SEQUENCE</scope>
    <source>
        <strain evidence="2">RS3R-1</strain>
    </source>
</reference>
<organism evidence="2 3">
    <name type="scientific">Pseudomonas atacamensis</name>
    <dbReference type="NCBI Taxonomy" id="2565368"/>
    <lineage>
        <taxon>Bacteria</taxon>
        <taxon>Pseudomonadati</taxon>
        <taxon>Pseudomonadota</taxon>
        <taxon>Gammaproteobacteria</taxon>
        <taxon>Pseudomonadales</taxon>
        <taxon>Pseudomonadaceae</taxon>
        <taxon>Pseudomonas</taxon>
    </lineage>
</organism>
<comment type="caution">
    <text evidence="2">The sequence shown here is derived from an EMBL/GenBank/DDBJ whole genome shotgun (WGS) entry which is preliminary data.</text>
</comment>
<name>A0ABQ5PJL4_9PSED</name>
<dbReference type="Proteomes" id="UP001145022">
    <property type="component" value="Unassembled WGS sequence"/>
</dbReference>
<gene>
    <name evidence="2" type="ORF">RS3R1_27940</name>
</gene>
<accession>A0ABQ5PJL4</accession>
<feature type="region of interest" description="Disordered" evidence="1">
    <location>
        <begin position="1"/>
        <end position="25"/>
    </location>
</feature>
<keyword evidence="3" id="KW-1185">Reference proteome</keyword>
<evidence type="ECO:0000313" key="3">
    <source>
        <dbReference type="Proteomes" id="UP001145022"/>
    </source>
</evidence>
<reference evidence="2" key="1">
    <citation type="journal article" date="2021" name="Sci. Rep.">
        <title>An efficient direct screening system for microorganisms that activate plant immune responses based on plant-microbe interactions using cultured plant cells.</title>
        <authorList>
            <person name="Kurokawa M."/>
            <person name="Nakano M."/>
            <person name="Kitahata N."/>
            <person name="Kuchitsu K."/>
            <person name="Furuya T."/>
        </authorList>
    </citation>
    <scope>NUCLEOTIDE SEQUENCE</scope>
    <source>
        <strain evidence="2">RS3R-1</strain>
    </source>
</reference>
<proteinExistence type="predicted"/>
<protein>
    <recommendedName>
        <fullName evidence="4">Bacterial Ig-like domain-containing protein</fullName>
    </recommendedName>
</protein>
<dbReference type="RefSeq" id="WP_281897339.1">
    <property type="nucleotide sequence ID" value="NZ_BSCQ01000037.1"/>
</dbReference>